<evidence type="ECO:0000313" key="2">
    <source>
        <dbReference type="Proteomes" id="UP001064027"/>
    </source>
</evidence>
<name>A0ACD4C8Q3_9BACI</name>
<evidence type="ECO:0000313" key="1">
    <source>
        <dbReference type="EMBL" id="UXH44935.1"/>
    </source>
</evidence>
<proteinExistence type="predicted"/>
<organism evidence="1 2">
    <name type="scientific">Rossellomorea vietnamensis</name>
    <dbReference type="NCBI Taxonomy" id="218284"/>
    <lineage>
        <taxon>Bacteria</taxon>
        <taxon>Bacillati</taxon>
        <taxon>Bacillota</taxon>
        <taxon>Bacilli</taxon>
        <taxon>Bacillales</taxon>
        <taxon>Bacillaceae</taxon>
        <taxon>Rossellomorea</taxon>
    </lineage>
</organism>
<keyword evidence="2" id="KW-1185">Reference proteome</keyword>
<accession>A0ACD4C8Q3</accession>
<gene>
    <name evidence="1" type="ORF">N5C46_02365</name>
</gene>
<dbReference type="Proteomes" id="UP001064027">
    <property type="component" value="Chromosome"/>
</dbReference>
<dbReference type="EMBL" id="CP104558">
    <property type="protein sequence ID" value="UXH44935.1"/>
    <property type="molecule type" value="Genomic_DNA"/>
</dbReference>
<reference evidence="1" key="1">
    <citation type="submission" date="2022-09" db="EMBL/GenBank/DDBJ databases">
        <title>Complete genome sequence of Rossellomorea vietnamensis strain RL-WG62, a newly isolated PGPR with the potential for plant salinity stress alleviation.</title>
        <authorList>
            <person name="Ren L."/>
            <person name="Wang G."/>
            <person name="Hu H."/>
        </authorList>
    </citation>
    <scope>NUCLEOTIDE SEQUENCE</scope>
    <source>
        <strain evidence="1">RL-WG62</strain>
    </source>
</reference>
<protein>
    <submittedName>
        <fullName evidence="1">Rhodanese-like domain-containing protein</fullName>
    </submittedName>
</protein>
<sequence>MLEFFGLIMLVILIYVYVLIKKPGKNIKQLSTSELKTTLGDKNRQFIDVRSPGEYNHGHIKQFKNMPLQSLHQTADTLNKDKEIIVICQSGMRSANACKILKKKGFTSVTNVKGGMNSWSH</sequence>